<name>A0A1W0WF79_HYPEX</name>
<feature type="region of interest" description="Disordered" evidence="1">
    <location>
        <begin position="137"/>
        <end position="202"/>
    </location>
</feature>
<feature type="compositionally biased region" description="Low complexity" evidence="1">
    <location>
        <begin position="150"/>
        <end position="190"/>
    </location>
</feature>
<dbReference type="OrthoDB" id="5973987at2759"/>
<dbReference type="GO" id="GO:0051239">
    <property type="term" value="P:regulation of multicellular organismal process"/>
    <property type="evidence" value="ECO:0007669"/>
    <property type="project" value="UniProtKB-ARBA"/>
</dbReference>
<protein>
    <recommendedName>
        <fullName evidence="2">MH2 domain-containing protein</fullName>
    </recommendedName>
</protein>
<evidence type="ECO:0000313" key="3">
    <source>
        <dbReference type="EMBL" id="OQV13865.1"/>
    </source>
</evidence>
<feature type="region of interest" description="Disordered" evidence="1">
    <location>
        <begin position="223"/>
        <end position="338"/>
    </location>
</feature>
<dbReference type="Proteomes" id="UP000192578">
    <property type="component" value="Unassembled WGS sequence"/>
</dbReference>
<dbReference type="GO" id="GO:0009791">
    <property type="term" value="P:post-embryonic development"/>
    <property type="evidence" value="ECO:0007669"/>
    <property type="project" value="UniProtKB-ARBA"/>
</dbReference>
<dbReference type="GO" id="GO:0050793">
    <property type="term" value="P:regulation of developmental process"/>
    <property type="evidence" value="ECO:0007669"/>
    <property type="project" value="UniProtKB-ARBA"/>
</dbReference>
<dbReference type="GO" id="GO:0006355">
    <property type="term" value="P:regulation of DNA-templated transcription"/>
    <property type="evidence" value="ECO:0007669"/>
    <property type="project" value="InterPro"/>
</dbReference>
<gene>
    <name evidence="3" type="ORF">BV898_11866</name>
</gene>
<dbReference type="FunFam" id="2.60.200.10:FF:000006">
    <property type="entry name" value="Expansion, isoform A"/>
    <property type="match status" value="1"/>
</dbReference>
<comment type="caution">
    <text evidence="3">The sequence shown here is derived from an EMBL/GenBank/DDBJ whole genome shotgun (WGS) entry which is preliminary data.</text>
</comment>
<reference evidence="4" key="1">
    <citation type="submission" date="2017-01" db="EMBL/GenBank/DDBJ databases">
        <title>Comparative genomics of anhydrobiosis in the tardigrade Hypsibius dujardini.</title>
        <authorList>
            <person name="Yoshida Y."/>
            <person name="Koutsovoulos G."/>
            <person name="Laetsch D."/>
            <person name="Stevens L."/>
            <person name="Kumar S."/>
            <person name="Horikawa D."/>
            <person name="Ishino K."/>
            <person name="Komine S."/>
            <person name="Tomita M."/>
            <person name="Blaxter M."/>
            <person name="Arakawa K."/>
        </authorList>
    </citation>
    <scope>NUCLEOTIDE SEQUENCE [LARGE SCALE GENOMIC DNA]</scope>
    <source>
        <strain evidence="4">Z151</strain>
    </source>
</reference>
<proteinExistence type="predicted"/>
<feature type="compositionally biased region" description="Polar residues" evidence="1">
    <location>
        <begin position="263"/>
        <end position="279"/>
    </location>
</feature>
<dbReference type="PANTHER" id="PTHR22742">
    <property type="entry name" value="EXPANSION, ISOFORM A-RELATED"/>
    <property type="match status" value="1"/>
</dbReference>
<keyword evidence="4" id="KW-1185">Reference proteome</keyword>
<dbReference type="Pfam" id="PF03166">
    <property type="entry name" value="MH2"/>
    <property type="match status" value="1"/>
</dbReference>
<dbReference type="InterPro" id="IPR017855">
    <property type="entry name" value="SMAD-like_dom_sf"/>
</dbReference>
<dbReference type="Gene3D" id="2.60.200.10">
    <property type="match status" value="1"/>
</dbReference>
<feature type="compositionally biased region" description="Low complexity" evidence="1">
    <location>
        <begin position="242"/>
        <end position="256"/>
    </location>
</feature>
<dbReference type="EMBL" id="MTYJ01000114">
    <property type="protein sequence ID" value="OQV13865.1"/>
    <property type="molecule type" value="Genomic_DNA"/>
</dbReference>
<sequence length="832" mass="90254">MRRFQEKRGSGVMPSAYVTYDGHCHEGGKGSDIPLPVVVRGRQRSPDTSCRMARRKSGTVQKSVDRLENWLGSKRKFTVPIDAPVGGVLQLPLLSESQTGKRTAPLPPPMTTIGTTKALISCGGGGIGHNSVDYSSTSVPGAECDGRGSSGASAASATTSTSTSSAASISSSLNHSSSSSRSDGSSSSSSREVRPTLPIPGSYIHRPANTFFVQPQQHFCGTTNSSVPSNAAHLPHRPSAFSISSSSDGSSGSSSTDSRDSTPMNSSHRNGNINEPSTSRGGGGGGVMVHKNPLLNVAASGGGGGGGHSHTPGSSSSVSLSSSSQSGHNMPSHDQPAAISRKKIISKSQETGLNGGEGRTVRNRNSVEEDDDVWFDKESLFRHHLKEVFEKWPYIDDEIWSKVICMEKNRRVAKAYARVPKITINGSDEGFDGQRIGLSGFDNAKRNPDTERIKQHIGQGIQLKMDNAGNILVKCASSAPVYVYTTSGNFQEDSCLSDELIRSEGELDSDLPMKVFDVLRFKKNIDKEMKRSYPDRRKLELQCFTSIVFGEQIGDGGHLDFSCWIMLINIVALDMLKIDFPSREAPGNRGIAPIRPNRPSANDTGSKRYLSTPRDEHYPRLLQQHSMADLSLLESNEYGNDDFDDRASISTYNYVPAYRGHGNMTPMLTSDYADLHLISPQQRRDQLYRSLEQQQYGQDPYYGVDLQYGGMGPGSSTASMVGNAGGTSAYGRSATPLGLSHHALTEPNFKLRDSISGISGRNFTAPSLQRFGVHSRHSRSYDSGLEADVSSISDDAADYGRWTSYQRAQQALPHRQVQHLQQLHRLPPQEWE</sequence>
<dbReference type="PROSITE" id="PS51076">
    <property type="entry name" value="MH2"/>
    <property type="match status" value="1"/>
</dbReference>
<dbReference type="AlphaFoldDB" id="A0A1W0WF79"/>
<feature type="compositionally biased region" description="Low complexity" evidence="1">
    <location>
        <begin position="309"/>
        <end position="328"/>
    </location>
</feature>
<feature type="domain" description="MH2" evidence="2">
    <location>
        <begin position="400"/>
        <end position="595"/>
    </location>
</feature>
<feature type="region of interest" description="Disordered" evidence="1">
    <location>
        <begin position="587"/>
        <end position="612"/>
    </location>
</feature>
<evidence type="ECO:0000256" key="1">
    <source>
        <dbReference type="SAM" id="MobiDB-lite"/>
    </source>
</evidence>
<dbReference type="SMART" id="SM00524">
    <property type="entry name" value="DWB"/>
    <property type="match status" value="1"/>
</dbReference>
<dbReference type="InterPro" id="IPR001132">
    <property type="entry name" value="SMAD_dom_Dwarfin-type"/>
</dbReference>
<evidence type="ECO:0000313" key="4">
    <source>
        <dbReference type="Proteomes" id="UP000192578"/>
    </source>
</evidence>
<dbReference type="SUPFAM" id="SSF49879">
    <property type="entry name" value="SMAD/FHA domain"/>
    <property type="match status" value="1"/>
</dbReference>
<dbReference type="InterPro" id="IPR008984">
    <property type="entry name" value="SMAD_FHA_dom_sf"/>
</dbReference>
<organism evidence="3 4">
    <name type="scientific">Hypsibius exemplaris</name>
    <name type="common">Freshwater tardigrade</name>
    <dbReference type="NCBI Taxonomy" id="2072580"/>
    <lineage>
        <taxon>Eukaryota</taxon>
        <taxon>Metazoa</taxon>
        <taxon>Ecdysozoa</taxon>
        <taxon>Tardigrada</taxon>
        <taxon>Eutardigrada</taxon>
        <taxon>Parachela</taxon>
        <taxon>Hypsibioidea</taxon>
        <taxon>Hypsibiidae</taxon>
        <taxon>Hypsibius</taxon>
    </lineage>
</organism>
<accession>A0A1W0WF79</accession>
<dbReference type="PANTHER" id="PTHR22742:SF2">
    <property type="entry name" value="EXPANSION, ISOFORM A-RELATED"/>
    <property type="match status" value="1"/>
</dbReference>
<evidence type="ECO:0000259" key="2">
    <source>
        <dbReference type="PROSITE" id="PS51076"/>
    </source>
</evidence>